<evidence type="ECO:0000259" key="3">
    <source>
        <dbReference type="Pfam" id="PF01361"/>
    </source>
</evidence>
<evidence type="ECO:0000256" key="2">
    <source>
        <dbReference type="ARBA" id="ARBA00023235"/>
    </source>
</evidence>
<dbReference type="SUPFAM" id="SSF55331">
    <property type="entry name" value="Tautomerase/MIF"/>
    <property type="match status" value="1"/>
</dbReference>
<dbReference type="InterPro" id="IPR004370">
    <property type="entry name" value="4-OT-like_dom"/>
</dbReference>
<keyword evidence="5" id="KW-1185">Reference proteome</keyword>
<comment type="similarity">
    <text evidence="1">Belongs to the 4-oxalocrotonate tautomerase family.</text>
</comment>
<dbReference type="PANTHER" id="PTHR35530:SF1">
    <property type="entry name" value="2-HYDROXYMUCONATE TAUTOMERASE"/>
    <property type="match status" value="1"/>
</dbReference>
<dbReference type="GO" id="GO:0016853">
    <property type="term" value="F:isomerase activity"/>
    <property type="evidence" value="ECO:0007669"/>
    <property type="project" value="UniProtKB-KW"/>
</dbReference>
<comment type="caution">
    <text evidence="4">The sequence shown here is derived from an EMBL/GenBank/DDBJ whole genome shotgun (WGS) entry which is preliminary data.</text>
</comment>
<dbReference type="AlphaFoldDB" id="A0A4S1CGJ2"/>
<dbReference type="Pfam" id="PF01361">
    <property type="entry name" value="Tautomerase"/>
    <property type="match status" value="1"/>
</dbReference>
<dbReference type="NCBIfam" id="NF041920">
    <property type="entry name" value="DmpI"/>
    <property type="match status" value="1"/>
</dbReference>
<proteinExistence type="inferred from homology"/>
<dbReference type="InterPro" id="IPR014347">
    <property type="entry name" value="Tautomerase/MIF_sf"/>
</dbReference>
<dbReference type="Gene3D" id="3.30.429.10">
    <property type="entry name" value="Macrophage Migration Inhibitory Factor"/>
    <property type="match status" value="1"/>
</dbReference>
<feature type="domain" description="4-oxalocrotonate tautomerase-like" evidence="3">
    <location>
        <begin position="2"/>
        <end position="60"/>
    </location>
</feature>
<dbReference type="EMBL" id="SRSC01000002">
    <property type="protein sequence ID" value="TGU72684.1"/>
    <property type="molecule type" value="Genomic_DNA"/>
</dbReference>
<reference evidence="4 5" key="1">
    <citation type="submission" date="2019-04" db="EMBL/GenBank/DDBJ databases">
        <title>Geobacter oryzae sp. nov., ferric-reducing bacteria isolated from paddy soil.</title>
        <authorList>
            <person name="Xu Z."/>
            <person name="Masuda Y."/>
            <person name="Itoh H."/>
            <person name="Senoo K."/>
        </authorList>
    </citation>
    <scope>NUCLEOTIDE SEQUENCE [LARGE SCALE GENOMIC DNA]</scope>
    <source>
        <strain evidence="4 5">Red111</strain>
    </source>
</reference>
<sequence length="63" mass="6819">MPVITIDLGTMANKEKKGELVQALTEAASTVTQIPAEKFIVFIKEMDRDNIGVGGKLLSDTIK</sequence>
<dbReference type="PANTHER" id="PTHR35530">
    <property type="entry name" value="TAUTOMERASE-RELATED"/>
    <property type="match status" value="1"/>
</dbReference>
<dbReference type="RefSeq" id="WP_135870158.1">
    <property type="nucleotide sequence ID" value="NZ_SRSC01000002.1"/>
</dbReference>
<accession>A0A4S1CGJ2</accession>
<evidence type="ECO:0000313" key="5">
    <source>
        <dbReference type="Proteomes" id="UP000306416"/>
    </source>
</evidence>
<evidence type="ECO:0000256" key="1">
    <source>
        <dbReference type="ARBA" id="ARBA00006723"/>
    </source>
</evidence>
<organism evidence="4 5">
    <name type="scientific">Geomonas terrae</name>
    <dbReference type="NCBI Taxonomy" id="2562681"/>
    <lineage>
        <taxon>Bacteria</taxon>
        <taxon>Pseudomonadati</taxon>
        <taxon>Thermodesulfobacteriota</taxon>
        <taxon>Desulfuromonadia</taxon>
        <taxon>Geobacterales</taxon>
        <taxon>Geobacteraceae</taxon>
        <taxon>Geomonas</taxon>
    </lineage>
</organism>
<name>A0A4S1CGJ2_9BACT</name>
<keyword evidence="2" id="KW-0413">Isomerase</keyword>
<protein>
    <submittedName>
        <fullName evidence="4">4-oxalocrotonate tautomerase</fullName>
    </submittedName>
</protein>
<gene>
    <name evidence="4" type="ORF">E4633_10320</name>
</gene>
<dbReference type="Proteomes" id="UP000306416">
    <property type="component" value="Unassembled WGS sequence"/>
</dbReference>
<evidence type="ECO:0000313" key="4">
    <source>
        <dbReference type="EMBL" id="TGU72684.1"/>
    </source>
</evidence>